<evidence type="ECO:0000313" key="3">
    <source>
        <dbReference type="WBParaSite" id="ALUE_0001051501-mRNA-1"/>
    </source>
</evidence>
<dbReference type="WBParaSite" id="ALUE_0001051501-mRNA-1">
    <property type="protein sequence ID" value="ALUE_0001051501-mRNA-1"/>
    <property type="gene ID" value="ALUE_0001051501"/>
</dbReference>
<evidence type="ECO:0000313" key="2">
    <source>
        <dbReference type="Proteomes" id="UP000036681"/>
    </source>
</evidence>
<feature type="compositionally biased region" description="Low complexity" evidence="1">
    <location>
        <begin position="640"/>
        <end position="654"/>
    </location>
</feature>
<keyword evidence="2" id="KW-1185">Reference proteome</keyword>
<proteinExistence type="predicted"/>
<protein>
    <submittedName>
        <fullName evidence="3">C2H2-type domain-containing protein</fullName>
    </submittedName>
</protein>
<feature type="region of interest" description="Disordered" evidence="1">
    <location>
        <begin position="563"/>
        <end position="672"/>
    </location>
</feature>
<organism evidence="2 3">
    <name type="scientific">Ascaris lumbricoides</name>
    <name type="common">Giant roundworm</name>
    <dbReference type="NCBI Taxonomy" id="6252"/>
    <lineage>
        <taxon>Eukaryota</taxon>
        <taxon>Metazoa</taxon>
        <taxon>Ecdysozoa</taxon>
        <taxon>Nematoda</taxon>
        <taxon>Chromadorea</taxon>
        <taxon>Rhabditida</taxon>
        <taxon>Spirurina</taxon>
        <taxon>Ascaridomorpha</taxon>
        <taxon>Ascaridoidea</taxon>
        <taxon>Ascarididae</taxon>
        <taxon>Ascaris</taxon>
    </lineage>
</organism>
<sequence length="735" mass="84835">MRKRNVNDSRKHPPIVGFFFHSVELFAVSQYATPPSFDGRAMMPRNHVLQQSTNSITNSFLTDDSLYYTPNEVLMDTEMEGTTANATHNSDISSLASNLRTESFALGEASTFSTIDGSVLPLQNSNWSMLSDTTIPPTYHNLEPLQRSTNNQNNISNDTSGNVLRIVRICPQCHKSVEDLLSHYEHSHGTWNEEDKRAYLTRERQRIEKSEISEGLLRTRLQKIGCNDEKVLYAIKELLLECGIRTLNLQKQEKFSPEHPFILVWKNWLIQKKRFNLNDNEEFDTVCKMLSYIFDEDIPTWRLLVKRKNRIAHFVRSRQITNRSADMATTAVKSLQTFRSFVIISFGSKANGDEDIIDDDQYRDFLNFLDEESYKFRRVLNKQRMEKPVVMQAMKKAKLIRGANRTPIIRNPINEQQHDENIGDEQHEKVSEADWRSGYHFTEKWKKFALSKLDFEADRKWNCDDIRCLDDLIPDEVLTRGDHQELKRVRQTVYQVCKGLWQRFQISQVLLDYKGDFKDAKAAREFYLSEVARKRWPVANLTRSFNGVLNQFRNGYRPRRKTCASTSTFKRPADRTIDTTADDMDDEDTTLQSPEKPSVWDLSSSSDDDLFSETSNDRSPPTQREQSVGAQTVMTHANLIRAIPPRTQTTPRTAALKRDSTTSSSSTSNDSDYLRFSTVCERYETMETLNENDDDHPRCSTMREDCMGGIFDDLDVSSIAPEYTRTSTPICGGKI</sequence>
<dbReference type="AlphaFoldDB" id="A0A0M3I264"/>
<accession>A0A0M3I264</accession>
<feature type="compositionally biased region" description="Polar residues" evidence="1">
    <location>
        <begin position="612"/>
        <end position="635"/>
    </location>
</feature>
<evidence type="ECO:0000256" key="1">
    <source>
        <dbReference type="SAM" id="MobiDB-lite"/>
    </source>
</evidence>
<name>A0A0M3I264_ASCLU</name>
<reference evidence="3" key="1">
    <citation type="submission" date="2017-02" db="UniProtKB">
        <authorList>
            <consortium name="WormBaseParasite"/>
        </authorList>
    </citation>
    <scope>IDENTIFICATION</scope>
</reference>
<feature type="compositionally biased region" description="Low complexity" evidence="1">
    <location>
        <begin position="661"/>
        <end position="671"/>
    </location>
</feature>
<feature type="compositionally biased region" description="Acidic residues" evidence="1">
    <location>
        <begin position="580"/>
        <end position="589"/>
    </location>
</feature>
<dbReference type="Proteomes" id="UP000036681">
    <property type="component" value="Unplaced"/>
</dbReference>